<sequence>MSETEKARVLFVDDERRILTTMRMLFRGDYQMFFANSANEAIEFLKRETVDVVVSDQRMPGMTGVDLLREAKDLRPEAMRILLTGYSDLNAIIGSINEGEIFRFVNKPWDNKELKATVAQAVEAARTTREAIQLSRSEGGSDEQAASNLPATLVLDEDPTVAPAIQQMLGNQYRVVAATTIEGAIEIMEREAVGVVITDTRVQNQSVVSLLSTLKEHNPELISMVVTARADAGMAIELINQGQIYRFITKPLRETQTKITVASAINQHRRMARHKQLSRRYQVQKPVEPKPENPPLANGLLNRIRSLRRLVTG</sequence>
<dbReference type="OrthoDB" id="9802066at2"/>
<dbReference type="STRING" id="1317117.ATO7_02670"/>
<dbReference type="PANTHER" id="PTHR44591:SF19">
    <property type="entry name" value="TWO-COMPONENT RESPONSE REGULATOR-RELATED"/>
    <property type="match status" value="1"/>
</dbReference>
<dbReference type="InterPro" id="IPR011006">
    <property type="entry name" value="CheY-like_superfamily"/>
</dbReference>
<dbReference type="RefSeq" id="WP_083559362.1">
    <property type="nucleotide sequence ID" value="NZ_AQQV01000001.1"/>
</dbReference>
<dbReference type="InterPro" id="IPR050595">
    <property type="entry name" value="Bact_response_regulator"/>
</dbReference>
<accession>A0A1Y1SGG3</accession>
<evidence type="ECO:0000256" key="3">
    <source>
        <dbReference type="SAM" id="MobiDB-lite"/>
    </source>
</evidence>
<keyword evidence="1 2" id="KW-0597">Phosphoprotein</keyword>
<evidence type="ECO:0000313" key="6">
    <source>
        <dbReference type="Proteomes" id="UP000192342"/>
    </source>
</evidence>
<dbReference type="InterPro" id="IPR001789">
    <property type="entry name" value="Sig_transdc_resp-reg_receiver"/>
</dbReference>
<dbReference type="Proteomes" id="UP000192342">
    <property type="component" value="Unassembled WGS sequence"/>
</dbReference>
<feature type="region of interest" description="Disordered" evidence="3">
    <location>
        <begin position="274"/>
        <end position="298"/>
    </location>
</feature>
<dbReference type="GO" id="GO:0000160">
    <property type="term" value="P:phosphorelay signal transduction system"/>
    <property type="evidence" value="ECO:0007669"/>
    <property type="project" value="InterPro"/>
</dbReference>
<feature type="domain" description="Response regulatory" evidence="4">
    <location>
        <begin position="8"/>
        <end position="122"/>
    </location>
</feature>
<gene>
    <name evidence="5" type="ORF">ATO7_02670</name>
</gene>
<evidence type="ECO:0000256" key="1">
    <source>
        <dbReference type="ARBA" id="ARBA00022553"/>
    </source>
</evidence>
<keyword evidence="6" id="KW-1185">Reference proteome</keyword>
<dbReference type="EMBL" id="AQQV01000001">
    <property type="protein sequence ID" value="ORE88743.1"/>
    <property type="molecule type" value="Genomic_DNA"/>
</dbReference>
<dbReference type="CDD" id="cd17569">
    <property type="entry name" value="REC_HupR-like"/>
    <property type="match status" value="1"/>
</dbReference>
<feature type="domain" description="Response regulatory" evidence="4">
    <location>
        <begin position="151"/>
        <end position="265"/>
    </location>
</feature>
<feature type="modified residue" description="4-aspartylphosphate" evidence="2">
    <location>
        <position position="56"/>
    </location>
</feature>
<feature type="modified residue" description="4-aspartylphosphate" evidence="2">
    <location>
        <position position="199"/>
    </location>
</feature>
<dbReference type="SUPFAM" id="SSF52172">
    <property type="entry name" value="CheY-like"/>
    <property type="match status" value="2"/>
</dbReference>
<dbReference type="Pfam" id="PF00072">
    <property type="entry name" value="Response_reg"/>
    <property type="match status" value="2"/>
</dbReference>
<evidence type="ECO:0000259" key="4">
    <source>
        <dbReference type="PROSITE" id="PS50110"/>
    </source>
</evidence>
<dbReference type="PROSITE" id="PS50110">
    <property type="entry name" value="RESPONSE_REGULATORY"/>
    <property type="match status" value="2"/>
</dbReference>
<protein>
    <submittedName>
        <fullName evidence="5">Response regulator receiver domain-containing protein</fullName>
    </submittedName>
</protein>
<dbReference type="AlphaFoldDB" id="A0A1Y1SGG3"/>
<reference evidence="5 6" key="1">
    <citation type="submission" date="2013-04" db="EMBL/GenBank/DDBJ databases">
        <title>Oceanococcus atlanticus 22II-S10r2 Genome Sequencing.</title>
        <authorList>
            <person name="Lai Q."/>
            <person name="Li G."/>
            <person name="Shao Z."/>
        </authorList>
    </citation>
    <scope>NUCLEOTIDE SEQUENCE [LARGE SCALE GENOMIC DNA]</scope>
    <source>
        <strain evidence="5 6">22II-S10r2</strain>
    </source>
</reference>
<name>A0A1Y1SGG3_9GAMM</name>
<dbReference type="PANTHER" id="PTHR44591">
    <property type="entry name" value="STRESS RESPONSE REGULATOR PROTEIN 1"/>
    <property type="match status" value="1"/>
</dbReference>
<evidence type="ECO:0000313" key="5">
    <source>
        <dbReference type="EMBL" id="ORE88743.1"/>
    </source>
</evidence>
<evidence type="ECO:0000256" key="2">
    <source>
        <dbReference type="PROSITE-ProRule" id="PRU00169"/>
    </source>
</evidence>
<dbReference type="SMART" id="SM00448">
    <property type="entry name" value="REC"/>
    <property type="match status" value="2"/>
</dbReference>
<proteinExistence type="predicted"/>
<organism evidence="5 6">
    <name type="scientific">Oceanococcus atlanticus</name>
    <dbReference type="NCBI Taxonomy" id="1317117"/>
    <lineage>
        <taxon>Bacteria</taxon>
        <taxon>Pseudomonadati</taxon>
        <taxon>Pseudomonadota</taxon>
        <taxon>Gammaproteobacteria</taxon>
        <taxon>Chromatiales</taxon>
        <taxon>Oceanococcaceae</taxon>
        <taxon>Oceanococcus</taxon>
    </lineage>
</organism>
<comment type="caution">
    <text evidence="5">The sequence shown here is derived from an EMBL/GenBank/DDBJ whole genome shotgun (WGS) entry which is preliminary data.</text>
</comment>
<dbReference type="Gene3D" id="3.40.50.2300">
    <property type="match status" value="2"/>
</dbReference>